<dbReference type="InterPro" id="IPR003439">
    <property type="entry name" value="ABC_transporter-like_ATP-bd"/>
</dbReference>
<dbReference type="InterPro" id="IPR027417">
    <property type="entry name" value="P-loop_NTPase"/>
</dbReference>
<dbReference type="SUPFAM" id="SSF50331">
    <property type="entry name" value="MOP-like"/>
    <property type="match status" value="1"/>
</dbReference>
<dbReference type="PROSITE" id="PS00211">
    <property type="entry name" value="ABC_TRANSPORTER_1"/>
    <property type="match status" value="1"/>
</dbReference>
<evidence type="ECO:0000313" key="6">
    <source>
        <dbReference type="Proteomes" id="UP001589865"/>
    </source>
</evidence>
<dbReference type="InterPro" id="IPR050093">
    <property type="entry name" value="ABC_SmlMolc_Importer"/>
</dbReference>
<accession>A0ABV6JMX9</accession>
<comment type="caution">
    <text evidence="5">The sequence shown here is derived from an EMBL/GenBank/DDBJ whole genome shotgun (WGS) entry which is preliminary data.</text>
</comment>
<dbReference type="InterPro" id="IPR017871">
    <property type="entry name" value="ABC_transporter-like_CS"/>
</dbReference>
<dbReference type="InterPro" id="IPR013611">
    <property type="entry name" value="Transp-assoc_OB_typ2"/>
</dbReference>
<name>A0ABV6JMX9_9PROT</name>
<evidence type="ECO:0000256" key="3">
    <source>
        <dbReference type="ARBA" id="ARBA00022840"/>
    </source>
</evidence>
<dbReference type="GO" id="GO:0005524">
    <property type="term" value="F:ATP binding"/>
    <property type="evidence" value="ECO:0007669"/>
    <property type="project" value="UniProtKB-KW"/>
</dbReference>
<evidence type="ECO:0000256" key="2">
    <source>
        <dbReference type="ARBA" id="ARBA00022741"/>
    </source>
</evidence>
<dbReference type="RefSeq" id="WP_377042758.1">
    <property type="nucleotide sequence ID" value="NZ_JBHLUN010000002.1"/>
</dbReference>
<protein>
    <submittedName>
        <fullName evidence="5">ABC transporter ATP-binding protein</fullName>
    </submittedName>
</protein>
<keyword evidence="3 5" id="KW-0067">ATP-binding</keyword>
<evidence type="ECO:0000256" key="1">
    <source>
        <dbReference type="ARBA" id="ARBA00022448"/>
    </source>
</evidence>
<dbReference type="InterPro" id="IPR003593">
    <property type="entry name" value="AAA+_ATPase"/>
</dbReference>
<keyword evidence="2" id="KW-0547">Nucleotide-binding</keyword>
<dbReference type="InterPro" id="IPR008995">
    <property type="entry name" value="Mo/tungstate-bd_C_term_dom"/>
</dbReference>
<keyword evidence="1" id="KW-0813">Transport</keyword>
<feature type="domain" description="ABC transporter" evidence="4">
    <location>
        <begin position="11"/>
        <end position="241"/>
    </location>
</feature>
<dbReference type="Proteomes" id="UP001589865">
    <property type="component" value="Unassembled WGS sequence"/>
</dbReference>
<evidence type="ECO:0000259" key="4">
    <source>
        <dbReference type="PROSITE" id="PS50893"/>
    </source>
</evidence>
<dbReference type="PANTHER" id="PTHR42781">
    <property type="entry name" value="SPERMIDINE/PUTRESCINE IMPORT ATP-BINDING PROTEIN POTA"/>
    <property type="match status" value="1"/>
</dbReference>
<gene>
    <name evidence="5" type="ORF">ACFFGY_02320</name>
</gene>
<sequence length="330" mass="35814">MNDAPTQGQSVEIDRVRKSYGPTQILRDFSLAVPGGSFCTLLGASGSGKTTLLKLIAGFEVLDGGAIRLGGRDISHVPVNRRNIGMVFQNYALFPHMSVQDNVAFGLSMRRVPKAEAAARVAEALEMVGLAPLAGRYPRQLSGGQQQRVALARALVIRPDLLLMDEPLGALDKNLRSSLQSEIKRLQARLGVTILFVTHDQEEALHMSDLIVVLDAGRIEQVGSPQALYRRPANRFVASFLGDCNFVELEGRTLAVRPEDVMLGKNIHDGMHRRSATVEEATFLGSHLRVTLRSGNDRIVALAPFGEYEGAFSSGSHLEMGFEVSKATAV</sequence>
<dbReference type="SMART" id="SM00382">
    <property type="entry name" value="AAA"/>
    <property type="match status" value="1"/>
</dbReference>
<dbReference type="PANTHER" id="PTHR42781:SF4">
    <property type="entry name" value="SPERMIDINE_PUTRESCINE IMPORT ATP-BINDING PROTEIN POTA"/>
    <property type="match status" value="1"/>
</dbReference>
<proteinExistence type="predicted"/>
<dbReference type="EMBL" id="JBHLUN010000002">
    <property type="protein sequence ID" value="MFC0407067.1"/>
    <property type="molecule type" value="Genomic_DNA"/>
</dbReference>
<dbReference type="SUPFAM" id="SSF52540">
    <property type="entry name" value="P-loop containing nucleoside triphosphate hydrolases"/>
    <property type="match status" value="1"/>
</dbReference>
<organism evidence="5 6">
    <name type="scientific">Roseomonas elaeocarpi</name>
    <dbReference type="NCBI Taxonomy" id="907779"/>
    <lineage>
        <taxon>Bacteria</taxon>
        <taxon>Pseudomonadati</taxon>
        <taxon>Pseudomonadota</taxon>
        <taxon>Alphaproteobacteria</taxon>
        <taxon>Acetobacterales</taxon>
        <taxon>Roseomonadaceae</taxon>
        <taxon>Roseomonas</taxon>
    </lineage>
</organism>
<dbReference type="Pfam" id="PF08402">
    <property type="entry name" value="TOBE_2"/>
    <property type="match status" value="1"/>
</dbReference>
<keyword evidence="6" id="KW-1185">Reference proteome</keyword>
<dbReference type="Gene3D" id="3.40.50.300">
    <property type="entry name" value="P-loop containing nucleotide triphosphate hydrolases"/>
    <property type="match status" value="1"/>
</dbReference>
<dbReference type="PROSITE" id="PS50893">
    <property type="entry name" value="ABC_TRANSPORTER_2"/>
    <property type="match status" value="1"/>
</dbReference>
<dbReference type="Pfam" id="PF00005">
    <property type="entry name" value="ABC_tran"/>
    <property type="match status" value="1"/>
</dbReference>
<evidence type="ECO:0000313" key="5">
    <source>
        <dbReference type="EMBL" id="MFC0407067.1"/>
    </source>
</evidence>
<reference evidence="5 6" key="1">
    <citation type="submission" date="2024-09" db="EMBL/GenBank/DDBJ databases">
        <authorList>
            <person name="Sun Q."/>
            <person name="Mori K."/>
        </authorList>
    </citation>
    <scope>NUCLEOTIDE SEQUENCE [LARGE SCALE GENOMIC DNA]</scope>
    <source>
        <strain evidence="5 6">TBRC 5777</strain>
    </source>
</reference>